<dbReference type="Proteomes" id="UP001164250">
    <property type="component" value="Chromosome 10"/>
</dbReference>
<proteinExistence type="predicted"/>
<evidence type="ECO:0000313" key="2">
    <source>
        <dbReference type="Proteomes" id="UP001164250"/>
    </source>
</evidence>
<keyword evidence="2" id="KW-1185">Reference proteome</keyword>
<organism evidence="1 2">
    <name type="scientific">Pistacia atlantica</name>
    <dbReference type="NCBI Taxonomy" id="434234"/>
    <lineage>
        <taxon>Eukaryota</taxon>
        <taxon>Viridiplantae</taxon>
        <taxon>Streptophyta</taxon>
        <taxon>Embryophyta</taxon>
        <taxon>Tracheophyta</taxon>
        <taxon>Spermatophyta</taxon>
        <taxon>Magnoliopsida</taxon>
        <taxon>eudicotyledons</taxon>
        <taxon>Gunneridae</taxon>
        <taxon>Pentapetalae</taxon>
        <taxon>rosids</taxon>
        <taxon>malvids</taxon>
        <taxon>Sapindales</taxon>
        <taxon>Anacardiaceae</taxon>
        <taxon>Pistacia</taxon>
    </lineage>
</organism>
<name>A0ACC1AK31_9ROSI</name>
<reference evidence="2" key="1">
    <citation type="journal article" date="2023" name="G3 (Bethesda)">
        <title>Genome assembly and association tests identify interacting loci associated with vigor, precocity, and sex in interspecific pistachio rootstocks.</title>
        <authorList>
            <person name="Palmer W."/>
            <person name="Jacygrad E."/>
            <person name="Sagayaradj S."/>
            <person name="Cavanaugh K."/>
            <person name="Han R."/>
            <person name="Bertier L."/>
            <person name="Beede B."/>
            <person name="Kafkas S."/>
            <person name="Golino D."/>
            <person name="Preece J."/>
            <person name="Michelmore R."/>
        </authorList>
    </citation>
    <scope>NUCLEOTIDE SEQUENCE [LARGE SCALE GENOMIC DNA]</scope>
</reference>
<accession>A0ACC1AK31</accession>
<comment type="caution">
    <text evidence="1">The sequence shown here is derived from an EMBL/GenBank/DDBJ whole genome shotgun (WGS) entry which is preliminary data.</text>
</comment>
<protein>
    <submittedName>
        <fullName evidence="1">Uncharacterized protein</fullName>
    </submittedName>
</protein>
<gene>
    <name evidence="1" type="ORF">Patl1_09391</name>
</gene>
<sequence>MEDSLFSPGTMLGGPLDSAMDLDYMNELFSEGCWVETIDGSEYPHPSPSFSTSFFDSSFPFPALETINGKTITSTSLSQQGNQEESQKPFLLGNSPMIELQGRTPLNTQSLSQSMVTVDGSRRDLENYINEGFETSRRWWIEPMANPGPATTVMERLIRAFGLINDFANHNDVLIQLWVPVNRANRRVLTTYEQPFQLGLNCQRLAKYRDISVNYIFSAEEDTKDVVGLPGRVFLGKAPEWTPDVQFFRSDEYPRVNHAQQHDVHGTLAVPVFELGNRTCLGVIEVVMTTRKIQYRSELENVCKALEAVDLRSSEVLSVQNIKANGISYQAALPEIQKVLRCACETHGLPLAQTWVPCIQQGKGGCWQSDGNIHCVSTVDHACHVADPDMKGFHEACSEHHLLKGQGVAGGAFLTNQPCFSTNITSFKKTDYPLSHHAKIFGLCGAVAIRLRSIHTGTADFVLEFFLPKGCRDPEEQMKMLSSLSIIIEQVCRILRVVTDKELEEETDSPISEVIVPSDDTLSREKMLKVDTPFRKVFSRKFILSSLKQEEDVSQKGSVEHCGDSNSGEGSFSSVAMSRAGEKRRTKAEKTITLQVLQKYFSGSLKDAAKSIGVCPTTLKRICRQHGIKRWPSRNIQKVGRSLQKLQLVIDSVQGGSGAFQIGSFYSNFPEFPKVAFAAPEAAKSPSYSQSSSSTHSCSSGTQKHISANSVAGYEDPMAGESSGNVVLKRVRSEAELHASNQGPKLLPRSQRHKSLTEQPILETLSSLPENCGQLFPRGSRAESKNHLRR</sequence>
<dbReference type="EMBL" id="CM047906">
    <property type="protein sequence ID" value="KAJ0087051.1"/>
    <property type="molecule type" value="Genomic_DNA"/>
</dbReference>
<evidence type="ECO:0000313" key="1">
    <source>
        <dbReference type="EMBL" id="KAJ0087051.1"/>
    </source>
</evidence>